<comment type="caution">
    <text evidence="1">The sequence shown here is derived from an EMBL/GenBank/DDBJ whole genome shotgun (WGS) entry which is preliminary data.</text>
</comment>
<proteinExistence type="predicted"/>
<name>A0A7J0A166_9BACE</name>
<dbReference type="Proteomes" id="UP000491181">
    <property type="component" value="Unassembled WGS sequence"/>
</dbReference>
<sequence>MVKAYKDFANWEYTDGDIHVESRIKDSDDFKYRKVFTYRPLRLTYAKVEYSEEKCEAMGIKSADRPLLKKLADYWQSIFPNGNPAFPDFSFFYEFEKAKIKIPQGKVTLVRNYFGVKDADQKMECRIKPTKMDSGIAPDPELKDSEIIPWKTDPDEFLEANVRPYAPDFWYNDDETKIGYEIPFTREFYRYTAPRPAAEIFEHFRTLGEREQELMTKILGK</sequence>
<evidence type="ECO:0000313" key="2">
    <source>
        <dbReference type="Proteomes" id="UP000491181"/>
    </source>
</evidence>
<organism evidence="1 2">
    <name type="scientific">Bacteroides acidifaciens</name>
    <dbReference type="NCBI Taxonomy" id="85831"/>
    <lineage>
        <taxon>Bacteria</taxon>
        <taxon>Pseudomonadati</taxon>
        <taxon>Bacteroidota</taxon>
        <taxon>Bacteroidia</taxon>
        <taxon>Bacteroidales</taxon>
        <taxon>Bacteroidaceae</taxon>
        <taxon>Bacteroides</taxon>
    </lineage>
</organism>
<gene>
    <name evidence="1" type="ORF">IMSAGC001_01519</name>
</gene>
<evidence type="ECO:0000313" key="1">
    <source>
        <dbReference type="EMBL" id="GFH86113.1"/>
    </source>
</evidence>
<protein>
    <submittedName>
        <fullName evidence="1">Uncharacterized protein</fullName>
    </submittedName>
</protein>
<accession>A0A7J0A166</accession>
<dbReference type="AlphaFoldDB" id="A0A7J0A166"/>
<reference evidence="1 2" key="1">
    <citation type="journal article" date="2020" name="Microbiome">
        <title>Single-cell genomics of uncultured bacteria reveals dietary fiber responders in the mouse gut microbiota.</title>
        <authorList>
            <person name="Chijiiwa R."/>
            <person name="Hosokawa M."/>
            <person name="Kogawa M."/>
            <person name="Nishikawa Y."/>
            <person name="Ide K."/>
            <person name="Sakanashi C."/>
            <person name="Takahashi K."/>
            <person name="Takeyama H."/>
        </authorList>
    </citation>
    <scope>NUCLEOTIDE SEQUENCE [LARGE SCALE GENOMIC DNA]</scope>
    <source>
        <strain evidence="1">IMSAGC_001</strain>
    </source>
</reference>
<dbReference type="EMBL" id="BLLS01000030">
    <property type="protein sequence ID" value="GFH86113.1"/>
    <property type="molecule type" value="Genomic_DNA"/>
</dbReference>